<dbReference type="AlphaFoldDB" id="X1CF43"/>
<evidence type="ECO:0000313" key="1">
    <source>
        <dbReference type="EMBL" id="GAG82846.1"/>
    </source>
</evidence>
<comment type="caution">
    <text evidence="1">The sequence shown here is derived from an EMBL/GenBank/DDBJ whole genome shotgun (WGS) entry which is preliminary data.</text>
</comment>
<protein>
    <submittedName>
        <fullName evidence="1">Uncharacterized protein</fullName>
    </submittedName>
</protein>
<proteinExistence type="predicted"/>
<name>X1CF43_9ZZZZ</name>
<organism evidence="1">
    <name type="scientific">marine sediment metagenome</name>
    <dbReference type="NCBI Taxonomy" id="412755"/>
    <lineage>
        <taxon>unclassified sequences</taxon>
        <taxon>metagenomes</taxon>
        <taxon>ecological metagenomes</taxon>
    </lineage>
</organism>
<sequence>MNLKELKDEIEKNEIKGNYEKIVQILQNVFKEKNIDRDVKRFAEIQIKERLYNLAHDSFSDLEYEKALDFGLKGIEFNDYSLKLKKLISISEREILRKKHF</sequence>
<accession>X1CF43</accession>
<reference evidence="1" key="1">
    <citation type="journal article" date="2014" name="Front. Microbiol.">
        <title>High frequency of phylogenetically diverse reductive dehalogenase-homologous genes in deep subseafloor sedimentary metagenomes.</title>
        <authorList>
            <person name="Kawai M."/>
            <person name="Futagami T."/>
            <person name="Toyoda A."/>
            <person name="Takaki Y."/>
            <person name="Nishi S."/>
            <person name="Hori S."/>
            <person name="Arai W."/>
            <person name="Tsubouchi T."/>
            <person name="Morono Y."/>
            <person name="Uchiyama I."/>
            <person name="Ito T."/>
            <person name="Fujiyama A."/>
            <person name="Inagaki F."/>
            <person name="Takami H."/>
        </authorList>
    </citation>
    <scope>NUCLEOTIDE SEQUENCE</scope>
    <source>
        <strain evidence="1">Expedition CK06-06</strain>
    </source>
</reference>
<dbReference type="EMBL" id="BART01016528">
    <property type="protein sequence ID" value="GAG82846.1"/>
    <property type="molecule type" value="Genomic_DNA"/>
</dbReference>
<gene>
    <name evidence="1" type="ORF">S01H4_31758</name>
</gene>